<proteinExistence type="predicted"/>
<dbReference type="Proteomes" id="UP000192932">
    <property type="component" value="Plasmid unnamed1"/>
</dbReference>
<evidence type="ECO:0000313" key="2">
    <source>
        <dbReference type="Proteomes" id="UP000192932"/>
    </source>
</evidence>
<gene>
    <name evidence="1" type="ORF">B7492_31660</name>
</gene>
<dbReference type="AlphaFoldDB" id="A0A1W6AIE2"/>
<evidence type="ECO:0000313" key="1">
    <source>
        <dbReference type="EMBL" id="ARJ25592.1"/>
    </source>
</evidence>
<accession>A0A1W6AIE2</accession>
<reference evidence="1 2" key="1">
    <citation type="submission" date="2017-04" db="EMBL/GenBank/DDBJ databases">
        <title>The Characteristic of a Fine Plant Growth-Promoting Rhizobacteria Bacillus mycoides Gnyt1 and its Whole Genome Sequencing Analysis.</title>
        <authorList>
            <person name="Li J.H."/>
            <person name="Yao T."/>
        </authorList>
    </citation>
    <scope>NUCLEOTIDE SEQUENCE [LARGE SCALE GENOMIC DNA]</scope>
    <source>
        <strain evidence="1 2">Gnyt1</strain>
        <plasmid evidence="2">Plasmid unnamed1</plasmid>
    </source>
</reference>
<keyword evidence="1" id="KW-0614">Plasmid</keyword>
<geneLocation type="plasmid" evidence="1 2">
    <name>unnamed1</name>
</geneLocation>
<name>A0A1W6AIE2_BACMY</name>
<sequence length="405" mass="47006">MEIVHFIKDEISSLDKEKRSIFLEYFTKSVEEITENWGFSCEWVDNGNEEEYYISNAYTTLQDESSNNEINLKFISIWKKGIIESIEVQCDDLSNNWTEIIKNKVTQSLASAFGQKVESFFFRKKYYYKGNPLDGDYYIHNWRISPASPSRIFYAESVINFDMNVEGINKSHAYSVFDRFSKEVMALLSVIFNKGIYENHVELRWAMENMSKSKLLFLGYYDDTVLPTEMPAKNKKKLGSFVEPKLVTGVKNYTDNLCPPNNIRKLIKAFQNLELKEKNAFLSASRMFQLALSIGNHIKTVNVSYQIAALDSLSKLIREDNKNKNAILSLINQYSPGDELMVGKMYDSIRSAHFHQGYFAENDIDGIHPRPFMGPEYNFSEVSFFLESNVTRRVLINWLSDRISH</sequence>
<dbReference type="EMBL" id="CP020744">
    <property type="protein sequence ID" value="ARJ25592.1"/>
    <property type="molecule type" value="Genomic_DNA"/>
</dbReference>
<dbReference type="RefSeq" id="WP_085313322.1">
    <property type="nucleotide sequence ID" value="NZ_CP020744.1"/>
</dbReference>
<organism evidence="1 2">
    <name type="scientific">Bacillus mycoides</name>
    <dbReference type="NCBI Taxonomy" id="1405"/>
    <lineage>
        <taxon>Bacteria</taxon>
        <taxon>Bacillati</taxon>
        <taxon>Bacillota</taxon>
        <taxon>Bacilli</taxon>
        <taxon>Bacillales</taxon>
        <taxon>Bacillaceae</taxon>
        <taxon>Bacillus</taxon>
        <taxon>Bacillus cereus group</taxon>
    </lineage>
</organism>
<evidence type="ECO:0008006" key="3">
    <source>
        <dbReference type="Google" id="ProtNLM"/>
    </source>
</evidence>
<protein>
    <recommendedName>
        <fullName evidence="3">Apea-like HEPN domain-containing protein</fullName>
    </recommendedName>
</protein>